<gene>
    <name evidence="2" type="ORF">J5X90_20405</name>
</gene>
<dbReference type="Proteomes" id="UP000665025">
    <property type="component" value="Chromosome 2"/>
</dbReference>
<reference evidence="2 3" key="1">
    <citation type="submission" date="2021-03" db="EMBL/GenBank/DDBJ databases">
        <title>Complete Genome of Pseudoalteromonas viridis Strain BBR56, a new biocontrol bacterial candidate.</title>
        <authorList>
            <person name="Handayani D.P."/>
            <person name="Isnansetyo A."/>
            <person name="Istiqomah I."/>
            <person name="Jumina J."/>
        </authorList>
    </citation>
    <scope>NUCLEOTIDE SEQUENCE [LARGE SCALE GENOMIC DNA]</scope>
    <source>
        <strain evidence="2 3">BBR56</strain>
    </source>
</reference>
<keyword evidence="3" id="KW-1185">Reference proteome</keyword>
<sequence>MKAVIGLLVIFLAGCTGSKPTQYQYYRFDSTPVTSGQTSDADTEPTHKTNTHRVYVDQVNIIGMADQQPLIQYVTQHKVHIANYHYWAEHPKLLLTKETLSSLNNAGFSPVISAHASDIKPGDYRLLIEVSDLAGHYQRGAILKGAWHLYQITENGNELRHVRHFEFKSALSQDGFNALVSAHQKNWRKLMEQLHTELRR</sequence>
<evidence type="ECO:0000259" key="1">
    <source>
        <dbReference type="Pfam" id="PF03886"/>
    </source>
</evidence>
<accession>A0ABX7VAZ4</accession>
<dbReference type="Pfam" id="PF03886">
    <property type="entry name" value="ABC_trans_aux"/>
    <property type="match status" value="1"/>
</dbReference>
<dbReference type="InterPro" id="IPR005586">
    <property type="entry name" value="ABC_trans_aux"/>
</dbReference>
<evidence type="ECO:0000313" key="3">
    <source>
        <dbReference type="Proteomes" id="UP000665025"/>
    </source>
</evidence>
<dbReference type="Gene3D" id="3.40.50.10610">
    <property type="entry name" value="ABC-type transport auxiliary lipoprotein component"/>
    <property type="match status" value="1"/>
</dbReference>
<dbReference type="SUPFAM" id="SSF159594">
    <property type="entry name" value="XCC0632-like"/>
    <property type="match status" value="1"/>
</dbReference>
<dbReference type="RefSeq" id="WP_209054206.1">
    <property type="nucleotide sequence ID" value="NZ_CP072426.1"/>
</dbReference>
<organism evidence="2 3">
    <name type="scientific">Pseudoalteromonas viridis</name>
    <dbReference type="NCBI Taxonomy" id="339617"/>
    <lineage>
        <taxon>Bacteria</taxon>
        <taxon>Pseudomonadati</taxon>
        <taxon>Pseudomonadota</taxon>
        <taxon>Gammaproteobacteria</taxon>
        <taxon>Alteromonadales</taxon>
        <taxon>Pseudoalteromonadaceae</taxon>
        <taxon>Pseudoalteromonas</taxon>
    </lineage>
</organism>
<feature type="domain" description="ABC-type transport auxiliary lipoprotein component" evidence="1">
    <location>
        <begin position="40"/>
        <end position="193"/>
    </location>
</feature>
<proteinExistence type="predicted"/>
<dbReference type="PROSITE" id="PS51257">
    <property type="entry name" value="PROKAR_LIPOPROTEIN"/>
    <property type="match status" value="1"/>
</dbReference>
<protein>
    <submittedName>
        <fullName evidence="2">Membrane integrity-associated transporter subunit PqiC</fullName>
    </submittedName>
</protein>
<evidence type="ECO:0000313" key="2">
    <source>
        <dbReference type="EMBL" id="QTL38106.1"/>
    </source>
</evidence>
<name>A0ABX7VAZ4_9GAMM</name>
<dbReference type="EMBL" id="CP072426">
    <property type="protein sequence ID" value="QTL38106.1"/>
    <property type="molecule type" value="Genomic_DNA"/>
</dbReference>